<gene>
    <name evidence="9" type="primary">slc19a3b</name>
</gene>
<feature type="transmembrane region" description="Helical" evidence="8">
    <location>
        <begin position="257"/>
        <end position="273"/>
    </location>
</feature>
<dbReference type="PIRSF" id="PIRSF028739">
    <property type="entry name" value="Folate_carrier"/>
    <property type="match status" value="1"/>
</dbReference>
<feature type="transmembrane region" description="Helical" evidence="8">
    <location>
        <begin position="139"/>
        <end position="160"/>
    </location>
</feature>
<dbReference type="PANTHER" id="PTHR10686:SF38">
    <property type="entry name" value="THIAMINE TRANSPORTER 2 ISOFORM X1"/>
    <property type="match status" value="1"/>
</dbReference>
<dbReference type="Proteomes" id="UP000314983">
    <property type="component" value="Chromosome 4"/>
</dbReference>
<sequence>MRCWEAGQHSSWMCPTALLSLYGFFANCRPAEPFLTPYLLGHKNISGHVTNYLFPIWTYSYLAVLPLIFLLTDMLRYKPLVVLQGLFLVSNYLLLCFAFDLVALTYLQFNFAMVTSTEVAYFSYIYSVIPAEQYQRATAYVRSAMLTGFTFGATMGQMLISLADLSYFTVNAITLAFMGIAFLVSFSLPMPRHGMYFGTGPGASTYPLNEVTEATDRMSGREEMKGAVSRWYSKERMRFAARQMWENLRESYSTKRLVYWSLWWALATANYGQVFNYVQVMWDQIAPSSTSSIYNGGVEAVVCFPGAVAAFLVGYMRVRWEVWGELFLGVFSAVGAGSVFLTGLSTNIWLSYTGYVIFKASYMFLITITTFQIAANLSMECYALTFGINTFVALALQTVLTAVVVDHSGLGLDIVTQFIIYGSCYTAISLLFLFRGLYTAGSYYYTSRESAETRTADKT</sequence>
<dbReference type="InterPro" id="IPR036259">
    <property type="entry name" value="MFS_trans_sf"/>
</dbReference>
<feature type="transmembrane region" description="Helical" evidence="8">
    <location>
        <begin position="293"/>
        <end position="314"/>
    </location>
</feature>
<evidence type="ECO:0000256" key="8">
    <source>
        <dbReference type="SAM" id="Phobius"/>
    </source>
</evidence>
<keyword evidence="5 8" id="KW-1133">Transmembrane helix</keyword>
<keyword evidence="10" id="KW-1185">Reference proteome</keyword>
<name>A0A4W4FQP3_ELEEL</name>
<feature type="transmembrane region" description="Helical" evidence="8">
    <location>
        <begin position="356"/>
        <end position="375"/>
    </location>
</feature>
<evidence type="ECO:0000256" key="3">
    <source>
        <dbReference type="ARBA" id="ARBA00022448"/>
    </source>
</evidence>
<evidence type="ECO:0000313" key="10">
    <source>
        <dbReference type="Proteomes" id="UP000314983"/>
    </source>
</evidence>
<dbReference type="Pfam" id="PF01770">
    <property type="entry name" value="Folate_carrier"/>
    <property type="match status" value="1"/>
</dbReference>
<feature type="transmembrane region" description="Helical" evidence="8">
    <location>
        <begin position="382"/>
        <end position="405"/>
    </location>
</feature>
<dbReference type="GO" id="GO:0005886">
    <property type="term" value="C:plasma membrane"/>
    <property type="evidence" value="ECO:0007669"/>
    <property type="project" value="UniProtKB-UniRule"/>
</dbReference>
<dbReference type="NCBIfam" id="TIGR00806">
    <property type="entry name" value="rfc"/>
    <property type="match status" value="1"/>
</dbReference>
<evidence type="ECO:0000256" key="6">
    <source>
        <dbReference type="ARBA" id="ARBA00023136"/>
    </source>
</evidence>
<feature type="transmembrane region" description="Helical" evidence="8">
    <location>
        <begin position="166"/>
        <end position="188"/>
    </location>
</feature>
<evidence type="ECO:0008006" key="11">
    <source>
        <dbReference type="Google" id="ProtNLM"/>
    </source>
</evidence>
<feature type="transmembrane region" description="Helical" evidence="8">
    <location>
        <begin position="54"/>
        <end position="72"/>
    </location>
</feature>
<reference evidence="9" key="5">
    <citation type="submission" date="2025-09" db="UniProtKB">
        <authorList>
            <consortium name="Ensembl"/>
        </authorList>
    </citation>
    <scope>IDENTIFICATION</scope>
</reference>
<keyword evidence="4 8" id="KW-0812">Transmembrane</keyword>
<dbReference type="Gene3D" id="1.20.1250.20">
    <property type="entry name" value="MFS general substrate transporter like domains"/>
    <property type="match status" value="1"/>
</dbReference>
<reference evidence="10" key="2">
    <citation type="journal article" date="2017" name="Sci. Adv.">
        <title>A tail of two voltages: Proteomic comparison of the three electric organs of the electric eel.</title>
        <authorList>
            <person name="Traeger L.L."/>
            <person name="Sabat G."/>
            <person name="Barrett-Wilt G.A."/>
            <person name="Wells G.B."/>
            <person name="Sussman M.R."/>
        </authorList>
    </citation>
    <scope>NUCLEOTIDE SEQUENCE [LARGE SCALE GENOMIC DNA]</scope>
</reference>
<reference evidence="10" key="1">
    <citation type="journal article" date="2014" name="Science">
        <title>Nonhuman genetics. Genomic basis for the convergent evolution of electric organs.</title>
        <authorList>
            <person name="Gallant J.R."/>
            <person name="Traeger L.L."/>
            <person name="Volkening J.D."/>
            <person name="Moffett H."/>
            <person name="Chen P.H."/>
            <person name="Novina C.D."/>
            <person name="Phillips G.N.Jr."/>
            <person name="Anand R."/>
            <person name="Wells G.B."/>
            <person name="Pinch M."/>
            <person name="Guth R."/>
            <person name="Unguez G.A."/>
            <person name="Albert J.S."/>
            <person name="Zakon H.H."/>
            <person name="Samanta M.P."/>
            <person name="Sussman M.R."/>
        </authorList>
    </citation>
    <scope>NUCLEOTIDE SEQUENCE [LARGE SCALE GENOMIC DNA]</scope>
</reference>
<evidence type="ECO:0000256" key="1">
    <source>
        <dbReference type="ARBA" id="ARBA00004141"/>
    </source>
</evidence>
<dbReference type="STRING" id="8005.ENSEEEP00000026707"/>
<evidence type="ECO:0000256" key="7">
    <source>
        <dbReference type="PIRNR" id="PIRNR028739"/>
    </source>
</evidence>
<dbReference type="InterPro" id="IPR002666">
    <property type="entry name" value="Folate_carrier"/>
</dbReference>
<reference evidence="9" key="3">
    <citation type="submission" date="2020-05" db="EMBL/GenBank/DDBJ databases">
        <title>Electrophorus electricus (electric eel) genome, fEleEle1, primary haplotype.</title>
        <authorList>
            <person name="Myers G."/>
            <person name="Meyer A."/>
            <person name="Fedrigo O."/>
            <person name="Formenti G."/>
            <person name="Rhie A."/>
            <person name="Tracey A."/>
            <person name="Sims Y."/>
            <person name="Jarvis E.D."/>
        </authorList>
    </citation>
    <scope>NUCLEOTIDE SEQUENCE [LARGE SCALE GENOMIC DNA]</scope>
</reference>
<feature type="transmembrane region" description="Helical" evidence="8">
    <location>
        <begin position="326"/>
        <end position="350"/>
    </location>
</feature>
<keyword evidence="3 7" id="KW-0813">Transport</keyword>
<evidence type="ECO:0000256" key="4">
    <source>
        <dbReference type="ARBA" id="ARBA00022692"/>
    </source>
</evidence>
<evidence type="ECO:0000313" key="9">
    <source>
        <dbReference type="Ensembl" id="ENSEEEP00000026707.2"/>
    </source>
</evidence>
<comment type="subcellular location">
    <subcellularLocation>
        <location evidence="1 7">Membrane</location>
        <topology evidence="1 7">Multi-pass membrane protein</topology>
    </subcellularLocation>
</comment>
<dbReference type="AlphaFoldDB" id="A0A4W4FQP3"/>
<feature type="transmembrane region" description="Helical" evidence="8">
    <location>
        <begin position="417"/>
        <end position="438"/>
    </location>
</feature>
<dbReference type="GO" id="GO:0090482">
    <property type="term" value="F:vitamin transmembrane transporter activity"/>
    <property type="evidence" value="ECO:0007669"/>
    <property type="project" value="InterPro"/>
</dbReference>
<dbReference type="SUPFAM" id="SSF103473">
    <property type="entry name" value="MFS general substrate transporter"/>
    <property type="match status" value="1"/>
</dbReference>
<accession>A0A4W4FQP3</accession>
<comment type="similarity">
    <text evidence="2 7">Belongs to the reduced folate carrier (RFC) transporter (TC 2.A.48) family.</text>
</comment>
<dbReference type="GeneTree" id="ENSGT00950000183022"/>
<evidence type="ECO:0000256" key="2">
    <source>
        <dbReference type="ARBA" id="ARBA00005773"/>
    </source>
</evidence>
<dbReference type="OMA" id="DIWACYA"/>
<feature type="transmembrane region" description="Helical" evidence="8">
    <location>
        <begin position="79"/>
        <end position="103"/>
    </location>
</feature>
<organism evidence="9 10">
    <name type="scientific">Electrophorus electricus</name>
    <name type="common">Electric eel</name>
    <name type="synonym">Gymnotus electricus</name>
    <dbReference type="NCBI Taxonomy" id="8005"/>
    <lineage>
        <taxon>Eukaryota</taxon>
        <taxon>Metazoa</taxon>
        <taxon>Chordata</taxon>
        <taxon>Craniata</taxon>
        <taxon>Vertebrata</taxon>
        <taxon>Euteleostomi</taxon>
        <taxon>Actinopterygii</taxon>
        <taxon>Neopterygii</taxon>
        <taxon>Teleostei</taxon>
        <taxon>Ostariophysi</taxon>
        <taxon>Gymnotiformes</taxon>
        <taxon>Gymnotoidei</taxon>
        <taxon>Gymnotidae</taxon>
        <taxon>Electrophorus</taxon>
    </lineage>
</organism>
<dbReference type="PANTHER" id="PTHR10686">
    <property type="entry name" value="FOLATE TRANSPORTER"/>
    <property type="match status" value="1"/>
</dbReference>
<dbReference type="FunFam" id="1.20.1250.20:FF:000225">
    <property type="entry name" value="Solute carrier family 19 member 1"/>
    <property type="match status" value="1"/>
</dbReference>
<protein>
    <recommendedName>
        <fullName evidence="11">Solute carrier family 19 member 3b</fullName>
    </recommendedName>
</protein>
<reference evidence="9" key="4">
    <citation type="submission" date="2025-08" db="UniProtKB">
        <authorList>
            <consortium name="Ensembl"/>
        </authorList>
    </citation>
    <scope>IDENTIFICATION</scope>
</reference>
<feature type="transmembrane region" description="Helical" evidence="8">
    <location>
        <begin position="109"/>
        <end position="127"/>
    </location>
</feature>
<evidence type="ECO:0000256" key="5">
    <source>
        <dbReference type="ARBA" id="ARBA00022989"/>
    </source>
</evidence>
<keyword evidence="6 7" id="KW-0472">Membrane</keyword>
<proteinExistence type="inferred from homology"/>
<dbReference type="Ensembl" id="ENSEEET00000027009.2">
    <property type="protein sequence ID" value="ENSEEEP00000026707.2"/>
    <property type="gene ID" value="ENSEEEG00000012892.2"/>
</dbReference>